<reference evidence="2" key="1">
    <citation type="journal article" date="2023" name="Front. Plant Sci.">
        <title>Chromosomal-level genome assembly of Melastoma candidum provides insights into trichome evolution.</title>
        <authorList>
            <person name="Zhong Y."/>
            <person name="Wu W."/>
            <person name="Sun C."/>
            <person name="Zou P."/>
            <person name="Liu Y."/>
            <person name="Dai S."/>
            <person name="Zhou R."/>
        </authorList>
    </citation>
    <scope>NUCLEOTIDE SEQUENCE [LARGE SCALE GENOMIC DNA]</scope>
</reference>
<sequence length="115" mass="12321">MVSGLMKSTTSPLVLVCHSLGKGSSRRTWEARFPILSVSELQLTLKLLCLLQDSDGHFLVSCSIDFEGKRTGHIGGKAGPGKRMQPHGCLSPSTAMQPWGLESTVKTGVGEVVRN</sequence>
<organism evidence="1 2">
    <name type="scientific">Melastoma candidum</name>
    <dbReference type="NCBI Taxonomy" id="119954"/>
    <lineage>
        <taxon>Eukaryota</taxon>
        <taxon>Viridiplantae</taxon>
        <taxon>Streptophyta</taxon>
        <taxon>Embryophyta</taxon>
        <taxon>Tracheophyta</taxon>
        <taxon>Spermatophyta</taxon>
        <taxon>Magnoliopsida</taxon>
        <taxon>eudicotyledons</taxon>
        <taxon>Gunneridae</taxon>
        <taxon>Pentapetalae</taxon>
        <taxon>rosids</taxon>
        <taxon>malvids</taxon>
        <taxon>Myrtales</taxon>
        <taxon>Melastomataceae</taxon>
        <taxon>Melastomatoideae</taxon>
        <taxon>Melastomateae</taxon>
        <taxon>Melastoma</taxon>
    </lineage>
</organism>
<evidence type="ECO:0000313" key="2">
    <source>
        <dbReference type="Proteomes" id="UP001057402"/>
    </source>
</evidence>
<keyword evidence="2" id="KW-1185">Reference proteome</keyword>
<evidence type="ECO:0000313" key="1">
    <source>
        <dbReference type="EMBL" id="KAI4384125.1"/>
    </source>
</evidence>
<dbReference type="Proteomes" id="UP001057402">
    <property type="component" value="Chromosome 3"/>
</dbReference>
<accession>A0ACB9RZI7</accession>
<dbReference type="EMBL" id="CM042882">
    <property type="protein sequence ID" value="KAI4384125.1"/>
    <property type="molecule type" value="Genomic_DNA"/>
</dbReference>
<gene>
    <name evidence="1" type="ORF">MLD38_009891</name>
</gene>
<proteinExistence type="predicted"/>
<protein>
    <submittedName>
        <fullName evidence="1">Uncharacterized protein</fullName>
    </submittedName>
</protein>
<name>A0ACB9RZI7_9MYRT</name>
<comment type="caution">
    <text evidence="1">The sequence shown here is derived from an EMBL/GenBank/DDBJ whole genome shotgun (WGS) entry which is preliminary data.</text>
</comment>